<accession>A0A4V5N309</accession>
<comment type="caution">
    <text evidence="2">The sequence shown here is derived from an EMBL/GenBank/DDBJ whole genome shotgun (WGS) entry which is preliminary data.</text>
</comment>
<feature type="compositionally biased region" description="Low complexity" evidence="1">
    <location>
        <begin position="172"/>
        <end position="220"/>
    </location>
</feature>
<name>A0A4V5N309_9PEZI</name>
<dbReference type="OrthoDB" id="3649215at2759"/>
<dbReference type="EMBL" id="NAJL01000098">
    <property type="protein sequence ID" value="TKA21829.1"/>
    <property type="molecule type" value="Genomic_DNA"/>
</dbReference>
<feature type="non-terminal residue" evidence="2">
    <location>
        <position position="252"/>
    </location>
</feature>
<reference evidence="2 3" key="1">
    <citation type="submission" date="2017-03" db="EMBL/GenBank/DDBJ databases">
        <title>Genomes of endolithic fungi from Antarctica.</title>
        <authorList>
            <person name="Coleine C."/>
            <person name="Masonjones S."/>
            <person name="Stajich J.E."/>
        </authorList>
    </citation>
    <scope>NUCLEOTIDE SEQUENCE [LARGE SCALE GENOMIC DNA]</scope>
    <source>
        <strain evidence="2 3">CCFEE 6315</strain>
    </source>
</reference>
<protein>
    <submittedName>
        <fullName evidence="2">Uncharacterized protein</fullName>
    </submittedName>
</protein>
<proteinExistence type="predicted"/>
<dbReference type="AlphaFoldDB" id="A0A4V5N309"/>
<evidence type="ECO:0000313" key="2">
    <source>
        <dbReference type="EMBL" id="TKA21829.1"/>
    </source>
</evidence>
<evidence type="ECO:0000313" key="3">
    <source>
        <dbReference type="Proteomes" id="UP000308549"/>
    </source>
</evidence>
<gene>
    <name evidence="2" type="ORF">B0A50_08591</name>
</gene>
<keyword evidence="3" id="KW-1185">Reference proteome</keyword>
<feature type="region of interest" description="Disordered" evidence="1">
    <location>
        <begin position="172"/>
        <end position="252"/>
    </location>
</feature>
<evidence type="ECO:0000256" key="1">
    <source>
        <dbReference type="SAM" id="MobiDB-lite"/>
    </source>
</evidence>
<dbReference type="Proteomes" id="UP000308549">
    <property type="component" value="Unassembled WGS sequence"/>
</dbReference>
<organism evidence="2 3">
    <name type="scientific">Salinomyces thailandicus</name>
    <dbReference type="NCBI Taxonomy" id="706561"/>
    <lineage>
        <taxon>Eukaryota</taxon>
        <taxon>Fungi</taxon>
        <taxon>Dikarya</taxon>
        <taxon>Ascomycota</taxon>
        <taxon>Pezizomycotina</taxon>
        <taxon>Dothideomycetes</taxon>
        <taxon>Dothideomycetidae</taxon>
        <taxon>Mycosphaerellales</taxon>
        <taxon>Teratosphaeriaceae</taxon>
        <taxon>Salinomyces</taxon>
    </lineage>
</organism>
<sequence>MAFIVDYAKDWALDTASGYLKTGIQAGGTLAGNAVGGVGSTLENGGRAFGEGTVTNGIRGVGDSVNNYGHGIRNAFAADGPTTTVQTVPQVTQPQAVQRVPAAGAATVKSLPPLTGAPRALPSAGGAARALPAGAGQTVGASGRGLSAAGGQVVGGGTRALTTAGGAARALPGAASLRRPSPAKAVAVPKPASPAPARVGAPKPAALPALNRNAAPRPLAGNGVPRAPQASAGKITVSPPKLGAKGVRPPPV</sequence>